<reference evidence="3" key="1">
    <citation type="submission" date="2020-11" db="EMBL/GenBank/DDBJ databases">
        <authorList>
            <person name="Whitehead M."/>
        </authorList>
    </citation>
    <scope>NUCLEOTIDE SEQUENCE</scope>
    <source>
        <strain evidence="3">EGII</strain>
    </source>
</reference>
<keyword evidence="2" id="KW-0472">Membrane</keyword>
<protein>
    <submittedName>
        <fullName evidence="3">(Mediterranean fruit fly) hypothetical protein</fullName>
    </submittedName>
</protein>
<comment type="caution">
    <text evidence="3">The sequence shown here is derived from an EMBL/GenBank/DDBJ whole genome shotgun (WGS) entry which is preliminary data.</text>
</comment>
<dbReference type="AlphaFoldDB" id="A0A811UQZ2"/>
<dbReference type="OrthoDB" id="202825at2759"/>
<dbReference type="EMBL" id="CAJHJT010000012">
    <property type="protein sequence ID" value="CAD7000216.1"/>
    <property type="molecule type" value="Genomic_DNA"/>
</dbReference>
<keyword evidence="4" id="KW-1185">Reference proteome</keyword>
<evidence type="ECO:0000313" key="4">
    <source>
        <dbReference type="Proteomes" id="UP000606786"/>
    </source>
</evidence>
<evidence type="ECO:0000256" key="2">
    <source>
        <dbReference type="SAM" id="Phobius"/>
    </source>
</evidence>
<feature type="region of interest" description="Disordered" evidence="1">
    <location>
        <begin position="66"/>
        <end position="106"/>
    </location>
</feature>
<feature type="transmembrane region" description="Helical" evidence="2">
    <location>
        <begin position="19"/>
        <end position="41"/>
    </location>
</feature>
<evidence type="ECO:0000313" key="3">
    <source>
        <dbReference type="EMBL" id="CAD7000216.1"/>
    </source>
</evidence>
<organism evidence="3 4">
    <name type="scientific">Ceratitis capitata</name>
    <name type="common">Mediterranean fruit fly</name>
    <name type="synonym">Tephritis capitata</name>
    <dbReference type="NCBI Taxonomy" id="7213"/>
    <lineage>
        <taxon>Eukaryota</taxon>
        <taxon>Metazoa</taxon>
        <taxon>Ecdysozoa</taxon>
        <taxon>Arthropoda</taxon>
        <taxon>Hexapoda</taxon>
        <taxon>Insecta</taxon>
        <taxon>Pterygota</taxon>
        <taxon>Neoptera</taxon>
        <taxon>Endopterygota</taxon>
        <taxon>Diptera</taxon>
        <taxon>Brachycera</taxon>
        <taxon>Muscomorpha</taxon>
        <taxon>Tephritoidea</taxon>
        <taxon>Tephritidae</taxon>
        <taxon>Ceratitis</taxon>
        <taxon>Ceratitis</taxon>
    </lineage>
</organism>
<dbReference type="Proteomes" id="UP000606786">
    <property type="component" value="Unassembled WGS sequence"/>
</dbReference>
<feature type="compositionally biased region" description="Acidic residues" evidence="1">
    <location>
        <begin position="67"/>
        <end position="79"/>
    </location>
</feature>
<keyword evidence="2" id="KW-0812">Transmembrane</keyword>
<keyword evidence="2" id="KW-1133">Transmembrane helix</keyword>
<proteinExistence type="predicted"/>
<sequence>MAATAYETSVMPHNICRTIIALITIVIIPLPITVAATYVGVSLAKGGDGDRVKIFSPLSLRTPAIDDVNDYTDSDSEEDYTGHPFYLASDENETQQSRNIRYLPTH</sequence>
<accession>A0A811UQZ2</accession>
<evidence type="ECO:0000256" key="1">
    <source>
        <dbReference type="SAM" id="MobiDB-lite"/>
    </source>
</evidence>
<name>A0A811UQZ2_CERCA</name>
<gene>
    <name evidence="3" type="ORF">CCAP1982_LOCUS8708</name>
</gene>